<reference evidence="1" key="1">
    <citation type="submission" date="2018-02" db="EMBL/GenBank/DDBJ databases">
        <title>Rhizophora mucronata_Transcriptome.</title>
        <authorList>
            <person name="Meera S.P."/>
            <person name="Sreeshan A."/>
            <person name="Augustine A."/>
        </authorList>
    </citation>
    <scope>NUCLEOTIDE SEQUENCE</scope>
    <source>
        <tissue evidence="1">Leaf</tissue>
    </source>
</reference>
<dbReference type="AlphaFoldDB" id="A0A2P2NU91"/>
<protein>
    <submittedName>
        <fullName evidence="1">Uncharacterized protein</fullName>
    </submittedName>
</protein>
<accession>A0A2P2NU91</accession>
<proteinExistence type="predicted"/>
<sequence>MIHINQIGRLQHFLNSMPNHPLCPTKD</sequence>
<name>A0A2P2NU91_RHIMU</name>
<evidence type="ECO:0000313" key="1">
    <source>
        <dbReference type="EMBL" id="MBX46029.1"/>
    </source>
</evidence>
<organism evidence="1">
    <name type="scientific">Rhizophora mucronata</name>
    <name type="common">Asiatic mangrove</name>
    <dbReference type="NCBI Taxonomy" id="61149"/>
    <lineage>
        <taxon>Eukaryota</taxon>
        <taxon>Viridiplantae</taxon>
        <taxon>Streptophyta</taxon>
        <taxon>Embryophyta</taxon>
        <taxon>Tracheophyta</taxon>
        <taxon>Spermatophyta</taxon>
        <taxon>Magnoliopsida</taxon>
        <taxon>eudicotyledons</taxon>
        <taxon>Gunneridae</taxon>
        <taxon>Pentapetalae</taxon>
        <taxon>rosids</taxon>
        <taxon>fabids</taxon>
        <taxon>Malpighiales</taxon>
        <taxon>Rhizophoraceae</taxon>
        <taxon>Rhizophora</taxon>
    </lineage>
</organism>
<dbReference type="EMBL" id="GGEC01065545">
    <property type="protein sequence ID" value="MBX46029.1"/>
    <property type="molecule type" value="Transcribed_RNA"/>
</dbReference>